<evidence type="ECO:0000313" key="2">
    <source>
        <dbReference type="EMBL" id="GIM66580.1"/>
    </source>
</evidence>
<reference evidence="2" key="1">
    <citation type="submission" date="2021-03" db="EMBL/GenBank/DDBJ databases">
        <title>Whole genome shotgun sequence of Actinoplanes consettensis NBRC 14913.</title>
        <authorList>
            <person name="Komaki H."/>
            <person name="Tamura T."/>
        </authorList>
    </citation>
    <scope>NUCLEOTIDE SEQUENCE</scope>
    <source>
        <strain evidence="2">NBRC 14913</strain>
    </source>
</reference>
<dbReference type="PANTHER" id="PTHR34704">
    <property type="entry name" value="ATPASE"/>
    <property type="match status" value="1"/>
</dbReference>
<dbReference type="InterPro" id="IPR027417">
    <property type="entry name" value="P-loop_NTPase"/>
</dbReference>
<name>A0A919S8F3_9ACTN</name>
<gene>
    <name evidence="2" type="ORF">Aco04nite_02630</name>
</gene>
<sequence>MTAFIGRQLEIETLNALLTRVRAATNDPKPGQCLLMRGRRRIGKSSLVEAFVHLAGVPSVFYSAAPSSIELQDFTQAVASSTLPDRAVFEDAQPGNWSAAFRQLAGILPDDQPSVVVMDEVPYLVDQVDAFEGVLQRAWDRELCRKPVFLILIGSDLSMMEALNSYGRPFHQRGREMILGALNSAEVGQMLDLPAAEAFDAALITGGLPQLCAEWTPGAGLWDFLSMELANPVSPSWFPLSVRWPQSSQHQLRPEQCSLRSVAASGRSQTSPRQAALHTLP</sequence>
<dbReference type="Gene3D" id="3.40.50.300">
    <property type="entry name" value="P-loop containing nucleotide triphosphate hydrolases"/>
    <property type="match status" value="1"/>
</dbReference>
<dbReference type="RefSeq" id="WP_244875654.1">
    <property type="nucleotide sequence ID" value="NZ_BAAATW010000001.1"/>
</dbReference>
<dbReference type="PANTHER" id="PTHR34704:SF1">
    <property type="entry name" value="ATPASE"/>
    <property type="match status" value="1"/>
</dbReference>
<proteinExistence type="predicted"/>
<evidence type="ECO:0000256" key="1">
    <source>
        <dbReference type="SAM" id="MobiDB-lite"/>
    </source>
</evidence>
<protein>
    <submittedName>
        <fullName evidence="2">Uncharacterized protein</fullName>
    </submittedName>
</protein>
<dbReference type="AlphaFoldDB" id="A0A919S8F3"/>
<dbReference type="SUPFAM" id="SSF52540">
    <property type="entry name" value="P-loop containing nucleoside triphosphate hydrolases"/>
    <property type="match status" value="1"/>
</dbReference>
<keyword evidence="3" id="KW-1185">Reference proteome</keyword>
<dbReference type="Proteomes" id="UP000680865">
    <property type="component" value="Unassembled WGS sequence"/>
</dbReference>
<organism evidence="2 3">
    <name type="scientific">Winogradskya consettensis</name>
    <dbReference type="NCBI Taxonomy" id="113560"/>
    <lineage>
        <taxon>Bacteria</taxon>
        <taxon>Bacillati</taxon>
        <taxon>Actinomycetota</taxon>
        <taxon>Actinomycetes</taxon>
        <taxon>Micromonosporales</taxon>
        <taxon>Micromonosporaceae</taxon>
        <taxon>Winogradskya</taxon>
    </lineage>
</organism>
<accession>A0A919S8F3</accession>
<evidence type="ECO:0000313" key="3">
    <source>
        <dbReference type="Proteomes" id="UP000680865"/>
    </source>
</evidence>
<feature type="region of interest" description="Disordered" evidence="1">
    <location>
        <begin position="261"/>
        <end position="281"/>
    </location>
</feature>
<dbReference type="EMBL" id="BOQP01000001">
    <property type="protein sequence ID" value="GIM66580.1"/>
    <property type="molecule type" value="Genomic_DNA"/>
</dbReference>
<comment type="caution">
    <text evidence="2">The sequence shown here is derived from an EMBL/GenBank/DDBJ whole genome shotgun (WGS) entry which is preliminary data.</text>
</comment>